<dbReference type="EMBL" id="CP095074">
    <property type="protein sequence ID" value="UOQ94567.1"/>
    <property type="molecule type" value="Genomic_DNA"/>
</dbReference>
<evidence type="ECO:0000313" key="1">
    <source>
        <dbReference type="EMBL" id="UOQ94567.1"/>
    </source>
</evidence>
<accession>A0ABY4H6G1</accession>
<proteinExistence type="predicted"/>
<keyword evidence="2" id="KW-1185">Reference proteome</keyword>
<protein>
    <submittedName>
        <fullName evidence="1">Uncharacterized protein</fullName>
    </submittedName>
</protein>
<dbReference type="RefSeq" id="WP_244754398.1">
    <property type="nucleotide sequence ID" value="NZ_CP095074.1"/>
</dbReference>
<evidence type="ECO:0000313" key="2">
    <source>
        <dbReference type="Proteomes" id="UP000831880"/>
    </source>
</evidence>
<organism evidence="1 2">
    <name type="scientific">Halobacillus shinanisalinarum</name>
    <dbReference type="NCBI Taxonomy" id="2932258"/>
    <lineage>
        <taxon>Bacteria</taxon>
        <taxon>Bacillati</taxon>
        <taxon>Bacillota</taxon>
        <taxon>Bacilli</taxon>
        <taxon>Bacillales</taxon>
        <taxon>Bacillaceae</taxon>
        <taxon>Halobacillus</taxon>
    </lineage>
</organism>
<name>A0ABY4H6G1_9BACI</name>
<reference evidence="1 2" key="1">
    <citation type="submission" date="2022-04" db="EMBL/GenBank/DDBJ databases">
        <title>Halobacillus sp. isolated from saltern.</title>
        <authorList>
            <person name="Won M."/>
            <person name="Lee C.-M."/>
            <person name="Woen H.-Y."/>
            <person name="Kwon S.-W."/>
        </authorList>
    </citation>
    <scope>NUCLEOTIDE SEQUENCE [LARGE SCALE GENOMIC DNA]</scope>
    <source>
        <strain evidence="1 2">SSTM10-2</strain>
    </source>
</reference>
<gene>
    <name evidence="1" type="ORF">MUO14_06350</name>
</gene>
<sequence>MNNNLYRLQQHDEPRVSIKNVIFPRAGLDHKQASKSGTLTLPGTLINEWLNNNSNLNVFDEIVSTINNNIQSSGLWKDLKKSLNRTERVNRMMMYYFIDNNWRVEGVYSLFSPSNNWTLRMTERNNKEYLQAKQVDLFGLTKEYGAVLERTLKDKNHIILN</sequence>
<dbReference type="Proteomes" id="UP000831880">
    <property type="component" value="Chromosome"/>
</dbReference>